<dbReference type="RefSeq" id="WP_273893223.1">
    <property type="nucleotide sequence ID" value="NZ_JAMDGP010000029.1"/>
</dbReference>
<dbReference type="EMBL" id="JAMDGZ010000022">
    <property type="protein sequence ID" value="MDD1014330.1"/>
    <property type="molecule type" value="Genomic_DNA"/>
</dbReference>
<feature type="domain" description="Tyr recombinase" evidence="2">
    <location>
        <begin position="200"/>
        <end position="364"/>
    </location>
</feature>
<sequence>MLGPLKMTIEIDSDGVYRDECGRRYVRCMADKRNPFFIDVSTFRIEAEWKRQKYWVDLSIFRLPVSLLSAVKEYVVFKLGVGTPRLLLIVRNNMRYLESVWCDDWVDFSDLSLGMLFKLIIGGRVGEVDEFRRIYKYCAANGLAGADEIHALEISSIKIQLSKDSRVILEWDQTRGAMTSAEQELVRRAMVVGKDAESISDYTSRLFTWISFETLKRPGQISEMTADSLWVPDPNAENIEYFLRIPKAKAQIGQEPELWPITERLAKEIKNYSSVPKIVEAQQNSERLLVTLRKGKKFSLGRMMTRWCVRQGIISPRTNDLLVLTPYRIRHSGATQMAAQGASSDELQYILEHDSITAAKAYIDCLASEFCPLLERVNRKLGGVFTELNGIFFSGGIGDKSVGYPVLIPTINAPAAVGSCSKNGMCGQHPFFNCYNGCRYFIAWRDADHEKSLKYLENEFARWGAAEGGKDRSKVLKDLERVYQAVKDVIHRIENGE</sequence>
<dbReference type="Proteomes" id="UP001148184">
    <property type="component" value="Unassembled WGS sequence"/>
</dbReference>
<evidence type="ECO:0000313" key="4">
    <source>
        <dbReference type="Proteomes" id="UP001148184"/>
    </source>
</evidence>
<accession>A0ABT5P7R1</accession>
<evidence type="ECO:0000256" key="1">
    <source>
        <dbReference type="ARBA" id="ARBA00023172"/>
    </source>
</evidence>
<dbReference type="Pfam" id="PF00589">
    <property type="entry name" value="Phage_integrase"/>
    <property type="match status" value="1"/>
</dbReference>
<keyword evidence="1" id="KW-0233">DNA recombination</keyword>
<gene>
    <name evidence="3" type="ORF">M5G17_11660</name>
</gene>
<dbReference type="InterPro" id="IPR011010">
    <property type="entry name" value="DNA_brk_join_enz"/>
</dbReference>
<dbReference type="SUPFAM" id="SSF56349">
    <property type="entry name" value="DNA breaking-rejoining enzymes"/>
    <property type="match status" value="1"/>
</dbReference>
<evidence type="ECO:0000259" key="2">
    <source>
        <dbReference type="Pfam" id="PF00589"/>
    </source>
</evidence>
<organism evidence="3 4">
    <name type="scientific">Pseudomonas rubra</name>
    <dbReference type="NCBI Taxonomy" id="2942627"/>
    <lineage>
        <taxon>Bacteria</taxon>
        <taxon>Pseudomonadati</taxon>
        <taxon>Pseudomonadota</taxon>
        <taxon>Gammaproteobacteria</taxon>
        <taxon>Pseudomonadales</taxon>
        <taxon>Pseudomonadaceae</taxon>
        <taxon>Pseudomonas</taxon>
    </lineage>
</organism>
<reference evidence="3 4" key="1">
    <citation type="submission" date="2022-05" db="EMBL/GenBank/DDBJ databases">
        <title>Novel Pseudomonas spp. Isolated from a Rainbow Trout Aquaculture Facility.</title>
        <authorList>
            <person name="Testerman T."/>
            <person name="Graf J."/>
        </authorList>
    </citation>
    <scope>NUCLEOTIDE SEQUENCE [LARGE SCALE GENOMIC DNA]</scope>
    <source>
        <strain evidence="3 4">ID1025</strain>
    </source>
</reference>
<dbReference type="InterPro" id="IPR013762">
    <property type="entry name" value="Integrase-like_cat_sf"/>
</dbReference>
<keyword evidence="4" id="KW-1185">Reference proteome</keyword>
<dbReference type="Gene3D" id="1.10.443.10">
    <property type="entry name" value="Intergrase catalytic core"/>
    <property type="match status" value="1"/>
</dbReference>
<protein>
    <submittedName>
        <fullName evidence="3">Site-specific integrase</fullName>
    </submittedName>
</protein>
<proteinExistence type="predicted"/>
<comment type="caution">
    <text evidence="3">The sequence shown here is derived from an EMBL/GenBank/DDBJ whole genome shotgun (WGS) entry which is preliminary data.</text>
</comment>
<evidence type="ECO:0000313" key="3">
    <source>
        <dbReference type="EMBL" id="MDD1014330.1"/>
    </source>
</evidence>
<dbReference type="InterPro" id="IPR002104">
    <property type="entry name" value="Integrase_catalytic"/>
</dbReference>
<dbReference type="CDD" id="cd00397">
    <property type="entry name" value="DNA_BRE_C"/>
    <property type="match status" value="1"/>
</dbReference>
<name>A0ABT5P7R1_9PSED</name>